<evidence type="ECO:0000313" key="3">
    <source>
        <dbReference type="Proteomes" id="UP000762676"/>
    </source>
</evidence>
<dbReference type="AlphaFoldDB" id="A0AAV4EN54"/>
<gene>
    <name evidence="2" type="ORF">ElyMa_000127500</name>
</gene>
<feature type="compositionally biased region" description="Polar residues" evidence="1">
    <location>
        <begin position="69"/>
        <end position="81"/>
    </location>
</feature>
<feature type="region of interest" description="Disordered" evidence="1">
    <location>
        <begin position="60"/>
        <end position="81"/>
    </location>
</feature>
<evidence type="ECO:0000313" key="2">
    <source>
        <dbReference type="EMBL" id="GFR62314.1"/>
    </source>
</evidence>
<sequence length="81" mass="8449">MIQDTVSVLACLPGPTGLVRASGGGGEGSCGWTEDSDRPGADWRSSLMVLPLLPTPPNQCKHSVHVHTPTHSNAKSTSRLS</sequence>
<dbReference type="EMBL" id="BMAT01000236">
    <property type="protein sequence ID" value="GFR62314.1"/>
    <property type="molecule type" value="Genomic_DNA"/>
</dbReference>
<name>A0AAV4EN54_9GAST</name>
<protein>
    <submittedName>
        <fullName evidence="2">Uncharacterized protein</fullName>
    </submittedName>
</protein>
<dbReference type="Proteomes" id="UP000762676">
    <property type="component" value="Unassembled WGS sequence"/>
</dbReference>
<accession>A0AAV4EN54</accession>
<organism evidence="2 3">
    <name type="scientific">Elysia marginata</name>
    <dbReference type="NCBI Taxonomy" id="1093978"/>
    <lineage>
        <taxon>Eukaryota</taxon>
        <taxon>Metazoa</taxon>
        <taxon>Spiralia</taxon>
        <taxon>Lophotrochozoa</taxon>
        <taxon>Mollusca</taxon>
        <taxon>Gastropoda</taxon>
        <taxon>Heterobranchia</taxon>
        <taxon>Euthyneura</taxon>
        <taxon>Panpulmonata</taxon>
        <taxon>Sacoglossa</taxon>
        <taxon>Placobranchoidea</taxon>
        <taxon>Plakobranchidae</taxon>
        <taxon>Elysia</taxon>
    </lineage>
</organism>
<evidence type="ECO:0000256" key="1">
    <source>
        <dbReference type="SAM" id="MobiDB-lite"/>
    </source>
</evidence>
<comment type="caution">
    <text evidence="2">The sequence shown here is derived from an EMBL/GenBank/DDBJ whole genome shotgun (WGS) entry which is preliminary data.</text>
</comment>
<reference evidence="2 3" key="1">
    <citation type="journal article" date="2021" name="Elife">
        <title>Chloroplast acquisition without the gene transfer in kleptoplastic sea slugs, Plakobranchus ocellatus.</title>
        <authorList>
            <person name="Maeda T."/>
            <person name="Takahashi S."/>
            <person name="Yoshida T."/>
            <person name="Shimamura S."/>
            <person name="Takaki Y."/>
            <person name="Nagai Y."/>
            <person name="Toyoda A."/>
            <person name="Suzuki Y."/>
            <person name="Arimoto A."/>
            <person name="Ishii H."/>
            <person name="Satoh N."/>
            <person name="Nishiyama T."/>
            <person name="Hasebe M."/>
            <person name="Maruyama T."/>
            <person name="Minagawa J."/>
            <person name="Obokata J."/>
            <person name="Shigenobu S."/>
        </authorList>
    </citation>
    <scope>NUCLEOTIDE SEQUENCE [LARGE SCALE GENOMIC DNA]</scope>
</reference>
<proteinExistence type="predicted"/>
<keyword evidence="3" id="KW-1185">Reference proteome</keyword>